<sequence>MARPPPRRAGGRPVAGKPSATGGLGLLLALAAALLAGAQAALLPTPRSLQYHRVHTLPGPDPPPAGAPDHARDIRFCDFFSQDTLLPGATDGLDDLAFYQTYYAMRPGQESHSRQRPQPVHFLPGSTGSLHCTTATAFPRAGLTYPATRYDPATGPTREVFFDETAGLVLRGNGHFATAYALGPALPPVLAATFPDGRDAPLSGLVSFDHGTGGTSPWTVRIEVLGSDNTLLRPYMGSVSHLRDIRQAAAVDLDADGLPEVLLAAKDTTTPGCEEDFCLLLLEGLLQPDLPAGALFHQRHLLRLPGSMAPGPMLLGDFDGDGHASDVAILPAVGSTTARPQLVLLLSGRDFARRPVHIDLAGAFYPSPPAAWSEAVIKGAAGRLDPGHQHHTLVLAAGRRVLALAGPLAFGPDDHSLDLASLPHWALVPDLDQGFWVAIALGDADGDARPDLALAHSHRPTDIRLYSAIEATPACWCGPTHGLCVHAAGPHDSPTCSCRGANRRLTGTYAPCEACAPGHFAPGDDDCIPACEIAHCRHCLEGRCLACERGLLLAEDGRTCGHSCADPDATVVEGRCSAPAPAFVPWMVTTADPSWGDFQPVGFTHARMAPAPAGGGDNPDHRWPVATVEPSLVGYFPSDPDTLTLVPVGQSAEVQHLSVPGMLDEFIVGDRTAAGAAAPTTTAGGPAGAMSAAGPASAIGQLLAPRDPVHLGALLRAADRPPGGGPAGHPARRPAVSLATMAGAATALAHFRPATGTLPGHAFGYMVAPSALTRPLPVTSTLTMLLFGSSMAGPGPALRDPLRWMVDVPLPFPAGELALAPAPAHGQTFPQLASLVRTTTGEHLLAMPGAMIGYWDLQWGLAGVLLSLPSVSPRLSIPRLGHRPGEAVGLALPAVAELYPRLAGRPADRPGALFINMAAQSPDFLYVQPPGDDVPLHQALYYQRAEGAPAQGILVRADALPAGIVAQPYDCLWDQSLWDLDRATGEEPYKTPAGLLAEPFLPGNRSGRRDSGCPLAVIEHHAVSPTAELVAMDTNRDGQEDLVLLDRATGRVVFYLAQPGVEGVAFRRVVVLPGFPPAGRPAAGSPAARPSMHLLDVNHDGRLDVVLLDGPDGAGSPARGPRIRVFAHPDAEAPRCPAGTHLDAASLTCVCPGGEAVHFDTAAGRCACVAHADPGPDGRCACPAGLVAAAGQCACPAGTRPVFDEATLAEVLPRECAPCDASCATCSAGPARACGTCPPGRLLVLAPGPSACVSACPAGMNPTSAGGACVACGPGCDACTTADRCTACAPGFYLSAEDHQCHACDVSCGACSGPGALACRGCAAGFLLEPATGRCWSDCPDGTGPDLVTGQCQPCGNAACRRCVSPAAGAHCSACPAGFTLGSSPRECVPCGPGCLACYTAEFPTCLACQQGTVLHEQKCLPACPDGMYAVAAPPPAQPGLPASAVCRPCHSTCAQCTGPLASQCTACVDPLAELASGQDPACRSVCPDAGSQPAALAACPCSASGCLSCQSTGPYVCARCIVGYLMTADGQCIRQGQCPPLTYADMLARSCYPCGVFCSSCHPGRPEYCLTCSSRDGFLPLPGGYCSRTCPEVGYFVDNLDRGRCKACPANCWTCARSTGCDMCHAGFFMHQGACLAACPEGTFPSAGGCHACDRQCATCTGPGPGQCATCPAGAVLSAGGRCLAGGRCPAGSADYLTPGVCAACAGGCAACTGPAPDQCTACMYGMLPDPRAAGACLAACPDGWFPDPAASLCAPCHRKCATCAGPGGDSCLAPAPGAGRRTALAIGLGVGLPLLVVLVAAVVAAILLLRRKASSPEPAKQDAVEMAPVPA</sequence>
<dbReference type="PROSITE" id="PS01248">
    <property type="entry name" value="EGF_LAM_1"/>
    <property type="match status" value="1"/>
</dbReference>
<gene>
    <name evidence="4" type="ORF">H696_05445</name>
</gene>
<dbReference type="EMBL" id="KB932211">
    <property type="protein sequence ID" value="KCV67983.1"/>
    <property type="molecule type" value="Genomic_DNA"/>
</dbReference>
<evidence type="ECO:0000256" key="2">
    <source>
        <dbReference type="SAM" id="Phobius"/>
    </source>
</evidence>
<accession>A0A058Z255</accession>
<evidence type="ECO:0000256" key="1">
    <source>
        <dbReference type="ARBA" id="ARBA00022536"/>
    </source>
</evidence>
<dbReference type="InterPro" id="IPR002049">
    <property type="entry name" value="LE_dom"/>
</dbReference>
<dbReference type="SUPFAM" id="SSF57184">
    <property type="entry name" value="Growth factor receptor domain"/>
    <property type="match status" value="4"/>
</dbReference>
<organism evidence="4">
    <name type="scientific">Fonticula alba</name>
    <name type="common">Slime mold</name>
    <dbReference type="NCBI Taxonomy" id="691883"/>
    <lineage>
        <taxon>Eukaryota</taxon>
        <taxon>Rotosphaerida</taxon>
        <taxon>Fonticulaceae</taxon>
        <taxon>Fonticula</taxon>
    </lineage>
</organism>
<keyword evidence="1" id="KW-0245">EGF-like domain</keyword>
<dbReference type="SMART" id="SM00181">
    <property type="entry name" value="EGF"/>
    <property type="match status" value="7"/>
</dbReference>
<evidence type="ECO:0000259" key="3">
    <source>
        <dbReference type="PROSITE" id="PS01248"/>
    </source>
</evidence>
<dbReference type="Proteomes" id="UP000030693">
    <property type="component" value="Unassembled WGS sequence"/>
</dbReference>
<keyword evidence="2" id="KW-0472">Membrane</keyword>
<dbReference type="InterPro" id="IPR006212">
    <property type="entry name" value="Furin_repeat"/>
</dbReference>
<dbReference type="SMART" id="SM00261">
    <property type="entry name" value="FU"/>
    <property type="match status" value="11"/>
</dbReference>
<keyword evidence="2" id="KW-0812">Transmembrane</keyword>
<feature type="transmembrane region" description="Helical" evidence="2">
    <location>
        <begin position="1786"/>
        <end position="1811"/>
    </location>
</feature>
<dbReference type="InterPro" id="IPR000742">
    <property type="entry name" value="EGF"/>
</dbReference>
<dbReference type="GeneID" id="20530170"/>
<dbReference type="SUPFAM" id="SSF69318">
    <property type="entry name" value="Integrin alpha N-terminal domain"/>
    <property type="match status" value="2"/>
</dbReference>
<dbReference type="InterPro" id="IPR009030">
    <property type="entry name" value="Growth_fac_rcpt_cys_sf"/>
</dbReference>
<dbReference type="OrthoDB" id="300641at2759"/>
<dbReference type="InterPro" id="IPR028994">
    <property type="entry name" value="Integrin_alpha_N"/>
</dbReference>
<reference evidence="4" key="1">
    <citation type="submission" date="2013-04" db="EMBL/GenBank/DDBJ databases">
        <title>The Genome Sequence of Fonticula alba ATCC 38817.</title>
        <authorList>
            <consortium name="The Broad Institute Genomics Platform"/>
            <person name="Russ C."/>
            <person name="Cuomo C."/>
            <person name="Burger G."/>
            <person name="Gray M.W."/>
            <person name="Holland P.W.H."/>
            <person name="King N."/>
            <person name="Lang F.B.F."/>
            <person name="Roger A.J."/>
            <person name="Ruiz-Trillo I."/>
            <person name="Brown M."/>
            <person name="Walker B."/>
            <person name="Young S."/>
            <person name="Zeng Q."/>
            <person name="Gargeya S."/>
            <person name="Fitzgerald M."/>
            <person name="Haas B."/>
            <person name="Abouelleil A."/>
            <person name="Allen A.W."/>
            <person name="Alvarado L."/>
            <person name="Arachchi H.M."/>
            <person name="Berlin A.M."/>
            <person name="Chapman S.B."/>
            <person name="Gainer-Dewar J."/>
            <person name="Goldberg J."/>
            <person name="Griggs A."/>
            <person name="Gujja S."/>
            <person name="Hansen M."/>
            <person name="Howarth C."/>
            <person name="Imamovic A."/>
            <person name="Ireland A."/>
            <person name="Larimer J."/>
            <person name="McCowan C."/>
            <person name="Murphy C."/>
            <person name="Pearson M."/>
            <person name="Poon T.W."/>
            <person name="Priest M."/>
            <person name="Roberts A."/>
            <person name="Saif S."/>
            <person name="Shea T."/>
            <person name="Sisk P."/>
            <person name="Sykes S."/>
            <person name="Wortman J."/>
            <person name="Nusbaum C."/>
            <person name="Birren B."/>
        </authorList>
    </citation>
    <scope>NUCLEOTIDE SEQUENCE [LARGE SCALE GENOMIC DNA]</scope>
    <source>
        <strain evidence="4">ATCC 38817</strain>
    </source>
</reference>
<dbReference type="PANTHER" id="PTHR15332:SF175">
    <property type="entry name" value="PROPROTEIN CONVERTASE SUBTILISIN_KEXIN TYPE 5-LIKE"/>
    <property type="match status" value="1"/>
</dbReference>
<dbReference type="eggNOG" id="KOG3525">
    <property type="taxonomic scope" value="Eukaryota"/>
</dbReference>
<proteinExistence type="predicted"/>
<keyword evidence="2" id="KW-1133">Transmembrane helix</keyword>
<dbReference type="Gene3D" id="2.10.220.10">
    <property type="entry name" value="Hormone Receptor, Insulin-like Growth Factor Receptor 1, Chain A, domain 2"/>
    <property type="match status" value="6"/>
</dbReference>
<protein>
    <recommendedName>
        <fullName evidence="3">Laminin EGF-like domain-containing protein</fullName>
    </recommendedName>
</protein>
<feature type="domain" description="Laminin EGF-like" evidence="3">
    <location>
        <begin position="1360"/>
        <end position="1395"/>
    </location>
</feature>
<dbReference type="CDD" id="cd00064">
    <property type="entry name" value="FU"/>
    <property type="match status" value="6"/>
</dbReference>
<evidence type="ECO:0000313" key="4">
    <source>
        <dbReference type="EMBL" id="KCV67983.1"/>
    </source>
</evidence>
<keyword evidence="5" id="KW-1185">Reference proteome</keyword>
<name>A0A058Z255_FONAL</name>
<evidence type="ECO:0000313" key="5">
    <source>
        <dbReference type="Proteomes" id="UP000030693"/>
    </source>
</evidence>
<dbReference type="RefSeq" id="XP_009497550.1">
    <property type="nucleotide sequence ID" value="XM_009499275.1"/>
</dbReference>
<dbReference type="PANTHER" id="PTHR15332">
    <property type="entry name" value="PROPROTEIN CONVERTASE SUBTILISIN_KEXIN TYPE 5-LIKE"/>
    <property type="match status" value="1"/>
</dbReference>